<organism evidence="2">
    <name type="scientific">Pyrenophora teres f. teres (strain 0-1)</name>
    <name type="common">Barley net blotch fungus</name>
    <name type="synonym">Drechslera teres f. teres</name>
    <dbReference type="NCBI Taxonomy" id="861557"/>
    <lineage>
        <taxon>Eukaryota</taxon>
        <taxon>Fungi</taxon>
        <taxon>Dikarya</taxon>
        <taxon>Ascomycota</taxon>
        <taxon>Pezizomycotina</taxon>
        <taxon>Dothideomycetes</taxon>
        <taxon>Pleosporomycetidae</taxon>
        <taxon>Pleosporales</taxon>
        <taxon>Pleosporineae</taxon>
        <taxon>Pleosporaceae</taxon>
        <taxon>Pyrenophora</taxon>
    </lineage>
</organism>
<sequence>MYNKPVTSTDKTTYDLIKILVARLFHDEAFPTICLARRWDALGNLEYRATVMGYLDPSRRRHVPLVAIQEGDSRSQVLLMLLEAVEELSWDKMGETNECKEEDEQMMGDLAMTFDKVMKH</sequence>
<dbReference type="EMBL" id="GL537876">
    <property type="protein sequence ID" value="EFQ85460.1"/>
    <property type="molecule type" value="Genomic_DNA"/>
</dbReference>
<dbReference type="OrthoDB" id="10342114at2759"/>
<gene>
    <name evidence="1" type="ORF">PTT_19578</name>
</gene>
<evidence type="ECO:0000313" key="1">
    <source>
        <dbReference type="EMBL" id="EFQ85460.1"/>
    </source>
</evidence>
<reference evidence="1 2" key="1">
    <citation type="journal article" date="2010" name="Genome Biol.">
        <title>A first genome assembly of the barley fungal pathogen Pyrenophora teres f. teres.</title>
        <authorList>
            <person name="Ellwood S.R."/>
            <person name="Liu Z."/>
            <person name="Syme R.A."/>
            <person name="Lai Z."/>
            <person name="Hane J.K."/>
            <person name="Keiper F."/>
            <person name="Moffat C.S."/>
            <person name="Oliver R.P."/>
            <person name="Friesen T.L."/>
        </authorList>
    </citation>
    <scope>NUCLEOTIDE SEQUENCE [LARGE SCALE GENOMIC DNA]</scope>
    <source>
        <strain evidence="1 2">0-1</strain>
    </source>
</reference>
<protein>
    <submittedName>
        <fullName evidence="1">Uncharacterized protein</fullName>
    </submittedName>
</protein>
<keyword evidence="2" id="KW-1185">Reference proteome</keyword>
<dbReference type="HOGENOM" id="CLU_2050846_0_0_1"/>
<dbReference type="KEGG" id="pte:PTT_19578"/>
<name>E3S981_PYRTT</name>
<accession>E3S981</accession>
<dbReference type="AlphaFoldDB" id="E3S981"/>
<evidence type="ECO:0000313" key="2">
    <source>
        <dbReference type="Proteomes" id="UP000001067"/>
    </source>
</evidence>
<proteinExistence type="predicted"/>
<dbReference type="Proteomes" id="UP000001067">
    <property type="component" value="Unassembled WGS sequence"/>
</dbReference>